<dbReference type="Proteomes" id="UP000093898">
    <property type="component" value="Unassembled WGS sequence"/>
</dbReference>
<comment type="caution">
    <text evidence="1">The sequence shown here is derived from an EMBL/GenBank/DDBJ whole genome shotgun (WGS) entry which is preliminary data.</text>
</comment>
<protein>
    <submittedName>
        <fullName evidence="1">Uncharacterized protein</fullName>
    </submittedName>
</protein>
<organism evidence="1 2">
    <name type="scientific">Mycolicibacterium mucogenicum</name>
    <name type="common">Mycobacterium mucogenicum</name>
    <dbReference type="NCBI Taxonomy" id="56689"/>
    <lineage>
        <taxon>Bacteria</taxon>
        <taxon>Bacillati</taxon>
        <taxon>Actinomycetota</taxon>
        <taxon>Actinomycetes</taxon>
        <taxon>Mycobacteriales</taxon>
        <taxon>Mycobacteriaceae</taxon>
        <taxon>Mycolicibacterium</taxon>
    </lineage>
</organism>
<evidence type="ECO:0000313" key="2">
    <source>
        <dbReference type="Proteomes" id="UP000093898"/>
    </source>
</evidence>
<name>A0A1A3H691_MYCMU</name>
<dbReference type="AlphaFoldDB" id="A0A1A3H691"/>
<dbReference type="EMBL" id="LZLC01000075">
    <property type="protein sequence ID" value="OBJ43555.1"/>
    <property type="molecule type" value="Genomic_DNA"/>
</dbReference>
<accession>A0A1A3H691</accession>
<evidence type="ECO:0000313" key="1">
    <source>
        <dbReference type="EMBL" id="OBJ43555.1"/>
    </source>
</evidence>
<sequence length="74" mass="7965">MGCGARRERASERTTYESCVGVVVQHRVHDFGEFGTLHEWLLWGPAVGSRAVVAAVDLEAFEHGGVEQLAGAVV</sequence>
<gene>
    <name evidence="1" type="ORF">A5630_18860</name>
</gene>
<proteinExistence type="predicted"/>
<reference evidence="1 2" key="1">
    <citation type="submission" date="2016-06" db="EMBL/GenBank/DDBJ databases">
        <authorList>
            <person name="Kjaerup R.B."/>
            <person name="Dalgaard T.S."/>
            <person name="Juul-Madsen H.R."/>
        </authorList>
    </citation>
    <scope>NUCLEOTIDE SEQUENCE [LARGE SCALE GENOMIC DNA]</scope>
    <source>
        <strain evidence="1 2">1127319.6</strain>
    </source>
</reference>